<dbReference type="KEGG" id="gtt:GUITHDRAFT_111445"/>
<reference evidence="3" key="2">
    <citation type="submission" date="2012-11" db="EMBL/GenBank/DDBJ databases">
        <authorList>
            <person name="Kuo A."/>
            <person name="Curtis B.A."/>
            <person name="Tanifuji G."/>
            <person name="Burki F."/>
            <person name="Gruber A."/>
            <person name="Irimia M."/>
            <person name="Maruyama S."/>
            <person name="Arias M.C."/>
            <person name="Ball S.G."/>
            <person name="Gile G.H."/>
            <person name="Hirakawa Y."/>
            <person name="Hopkins J.F."/>
            <person name="Rensing S.A."/>
            <person name="Schmutz J."/>
            <person name="Symeonidi A."/>
            <person name="Elias M."/>
            <person name="Eveleigh R.J."/>
            <person name="Herman E.K."/>
            <person name="Klute M.J."/>
            <person name="Nakayama T."/>
            <person name="Obornik M."/>
            <person name="Reyes-Prieto A."/>
            <person name="Armbrust E.V."/>
            <person name="Aves S.J."/>
            <person name="Beiko R.G."/>
            <person name="Coutinho P."/>
            <person name="Dacks J.B."/>
            <person name="Durnford D.G."/>
            <person name="Fast N.M."/>
            <person name="Green B.R."/>
            <person name="Grisdale C."/>
            <person name="Hempe F."/>
            <person name="Henrissat B."/>
            <person name="Hoppner M.P."/>
            <person name="Ishida K.-I."/>
            <person name="Kim E."/>
            <person name="Koreny L."/>
            <person name="Kroth P.G."/>
            <person name="Liu Y."/>
            <person name="Malik S.-B."/>
            <person name="Maier U.G."/>
            <person name="McRose D."/>
            <person name="Mock T."/>
            <person name="Neilson J.A."/>
            <person name="Onodera N.T."/>
            <person name="Poole A.M."/>
            <person name="Pritham E.J."/>
            <person name="Richards T.A."/>
            <person name="Rocap G."/>
            <person name="Roy S.W."/>
            <person name="Sarai C."/>
            <person name="Schaack S."/>
            <person name="Shirato S."/>
            <person name="Slamovits C.H."/>
            <person name="Spencer D.F."/>
            <person name="Suzuki S."/>
            <person name="Worden A.Z."/>
            <person name="Zauner S."/>
            <person name="Barry K."/>
            <person name="Bell C."/>
            <person name="Bharti A.K."/>
            <person name="Crow J.A."/>
            <person name="Grimwood J."/>
            <person name="Kramer R."/>
            <person name="Lindquist E."/>
            <person name="Lucas S."/>
            <person name="Salamov A."/>
            <person name="McFadden G.I."/>
            <person name="Lane C.E."/>
            <person name="Keeling P.J."/>
            <person name="Gray M.W."/>
            <person name="Grigoriev I.V."/>
            <person name="Archibald J.M."/>
        </authorList>
    </citation>
    <scope>NUCLEOTIDE SEQUENCE</scope>
    <source>
        <strain evidence="3">CCMP2712</strain>
    </source>
</reference>
<dbReference type="Proteomes" id="UP000011087">
    <property type="component" value="Unassembled WGS sequence"/>
</dbReference>
<name>L1J2D6_GUITC</name>
<reference evidence="2" key="3">
    <citation type="submission" date="2016-03" db="UniProtKB">
        <authorList>
            <consortium name="EnsemblProtists"/>
        </authorList>
    </citation>
    <scope>IDENTIFICATION</scope>
</reference>
<gene>
    <name evidence="1" type="ORF">GUITHDRAFT_111445</name>
</gene>
<keyword evidence="3" id="KW-1185">Reference proteome</keyword>
<proteinExistence type="predicted"/>
<protein>
    <submittedName>
        <fullName evidence="1 2">Uncharacterized protein</fullName>
    </submittedName>
</protein>
<dbReference type="HOGENOM" id="CLU_1829025_0_0_1"/>
<dbReference type="EMBL" id="JH993016">
    <property type="protein sequence ID" value="EKX42472.1"/>
    <property type="molecule type" value="Genomic_DNA"/>
</dbReference>
<organism evidence="1">
    <name type="scientific">Guillardia theta (strain CCMP2712)</name>
    <name type="common">Cryptophyte</name>
    <dbReference type="NCBI Taxonomy" id="905079"/>
    <lineage>
        <taxon>Eukaryota</taxon>
        <taxon>Cryptophyceae</taxon>
        <taxon>Pyrenomonadales</taxon>
        <taxon>Geminigeraceae</taxon>
        <taxon>Guillardia</taxon>
    </lineage>
</organism>
<reference evidence="1 3" key="1">
    <citation type="journal article" date="2012" name="Nature">
        <title>Algal genomes reveal evolutionary mosaicism and the fate of nucleomorphs.</title>
        <authorList>
            <consortium name="DOE Joint Genome Institute"/>
            <person name="Curtis B.A."/>
            <person name="Tanifuji G."/>
            <person name="Burki F."/>
            <person name="Gruber A."/>
            <person name="Irimia M."/>
            <person name="Maruyama S."/>
            <person name="Arias M.C."/>
            <person name="Ball S.G."/>
            <person name="Gile G.H."/>
            <person name="Hirakawa Y."/>
            <person name="Hopkins J.F."/>
            <person name="Kuo A."/>
            <person name="Rensing S.A."/>
            <person name="Schmutz J."/>
            <person name="Symeonidi A."/>
            <person name="Elias M."/>
            <person name="Eveleigh R.J."/>
            <person name="Herman E.K."/>
            <person name="Klute M.J."/>
            <person name="Nakayama T."/>
            <person name="Obornik M."/>
            <person name="Reyes-Prieto A."/>
            <person name="Armbrust E.V."/>
            <person name="Aves S.J."/>
            <person name="Beiko R.G."/>
            <person name="Coutinho P."/>
            <person name="Dacks J.B."/>
            <person name="Durnford D.G."/>
            <person name="Fast N.M."/>
            <person name="Green B.R."/>
            <person name="Grisdale C.J."/>
            <person name="Hempel F."/>
            <person name="Henrissat B."/>
            <person name="Hoppner M.P."/>
            <person name="Ishida K."/>
            <person name="Kim E."/>
            <person name="Koreny L."/>
            <person name="Kroth P.G."/>
            <person name="Liu Y."/>
            <person name="Malik S.B."/>
            <person name="Maier U.G."/>
            <person name="McRose D."/>
            <person name="Mock T."/>
            <person name="Neilson J.A."/>
            <person name="Onodera N.T."/>
            <person name="Poole A.M."/>
            <person name="Pritham E.J."/>
            <person name="Richards T.A."/>
            <person name="Rocap G."/>
            <person name="Roy S.W."/>
            <person name="Sarai C."/>
            <person name="Schaack S."/>
            <person name="Shirato S."/>
            <person name="Slamovits C.H."/>
            <person name="Spencer D.F."/>
            <person name="Suzuki S."/>
            <person name="Worden A.Z."/>
            <person name="Zauner S."/>
            <person name="Barry K."/>
            <person name="Bell C."/>
            <person name="Bharti A.K."/>
            <person name="Crow J.A."/>
            <person name="Grimwood J."/>
            <person name="Kramer R."/>
            <person name="Lindquist E."/>
            <person name="Lucas S."/>
            <person name="Salamov A."/>
            <person name="McFadden G.I."/>
            <person name="Lane C.E."/>
            <person name="Keeling P.J."/>
            <person name="Gray M.W."/>
            <person name="Grigoriev I.V."/>
            <person name="Archibald J.M."/>
        </authorList>
    </citation>
    <scope>NUCLEOTIDE SEQUENCE</scope>
    <source>
        <strain evidence="1 3">CCMP2712</strain>
    </source>
</reference>
<dbReference type="AlphaFoldDB" id="L1J2D6"/>
<evidence type="ECO:0000313" key="2">
    <source>
        <dbReference type="EnsemblProtists" id="EKX42472"/>
    </source>
</evidence>
<dbReference type="EnsemblProtists" id="EKX42472">
    <property type="protein sequence ID" value="EKX42472"/>
    <property type="gene ID" value="GUITHDRAFT_111445"/>
</dbReference>
<dbReference type="PaxDb" id="55529-EKX42472"/>
<sequence>MGGANTKEQEAGGNSLIGCCSNISKSTVPPIPNDISVKAGVGIVLGARKDGVLFIAGICRGSPAERSKLRVSALLKGEEGTSLSIEVRRPRARTSALEGSEEDEGGLIVDQLVRSQINSQAARQAIEEAMDKARRQGGVKF</sequence>
<evidence type="ECO:0000313" key="1">
    <source>
        <dbReference type="EMBL" id="EKX42472.1"/>
    </source>
</evidence>
<dbReference type="RefSeq" id="XP_005829452.1">
    <property type="nucleotide sequence ID" value="XM_005829395.1"/>
</dbReference>
<accession>L1J2D6</accession>
<evidence type="ECO:0000313" key="3">
    <source>
        <dbReference type="Proteomes" id="UP000011087"/>
    </source>
</evidence>
<dbReference type="GeneID" id="17299190"/>